<evidence type="ECO:0000313" key="3">
    <source>
        <dbReference type="Proteomes" id="UP000823775"/>
    </source>
</evidence>
<feature type="chain" id="PRO_5047174225" description="Carboxypeptidase A inhibitor-like domain-containing protein" evidence="1">
    <location>
        <begin position="25"/>
        <end position="92"/>
    </location>
</feature>
<evidence type="ECO:0000313" key="2">
    <source>
        <dbReference type="EMBL" id="MCD7451026.1"/>
    </source>
</evidence>
<name>A0ABS8RW95_DATST</name>
<sequence length="92" mass="9714">MASFNQSFLFIVLFLAISVNLCWGPNKMQLVMALRDLPIDVAHMKEKLVGLGHDPATISCGAPCKTSADCTVAGLLCINCVPFGPGGPSVCF</sequence>
<protein>
    <recommendedName>
        <fullName evidence="4">Carboxypeptidase A inhibitor-like domain-containing protein</fullName>
    </recommendedName>
</protein>
<keyword evidence="1" id="KW-0732">Signal</keyword>
<feature type="signal peptide" evidence="1">
    <location>
        <begin position="1"/>
        <end position="24"/>
    </location>
</feature>
<comment type="caution">
    <text evidence="2">The sequence shown here is derived from an EMBL/GenBank/DDBJ whole genome shotgun (WGS) entry which is preliminary data.</text>
</comment>
<accession>A0ABS8RW95</accession>
<proteinExistence type="predicted"/>
<gene>
    <name evidence="2" type="ORF">HAX54_009390</name>
</gene>
<evidence type="ECO:0000256" key="1">
    <source>
        <dbReference type="SAM" id="SignalP"/>
    </source>
</evidence>
<dbReference type="Proteomes" id="UP000823775">
    <property type="component" value="Unassembled WGS sequence"/>
</dbReference>
<dbReference type="EMBL" id="JACEIK010000151">
    <property type="protein sequence ID" value="MCD7451026.1"/>
    <property type="molecule type" value="Genomic_DNA"/>
</dbReference>
<reference evidence="2 3" key="1">
    <citation type="journal article" date="2021" name="BMC Genomics">
        <title>Datura genome reveals duplications of psychoactive alkaloid biosynthetic genes and high mutation rate following tissue culture.</title>
        <authorList>
            <person name="Rajewski A."/>
            <person name="Carter-House D."/>
            <person name="Stajich J."/>
            <person name="Litt A."/>
        </authorList>
    </citation>
    <scope>NUCLEOTIDE SEQUENCE [LARGE SCALE GENOMIC DNA]</scope>
    <source>
        <strain evidence="2">AR-01</strain>
    </source>
</reference>
<evidence type="ECO:0008006" key="4">
    <source>
        <dbReference type="Google" id="ProtNLM"/>
    </source>
</evidence>
<keyword evidence="3" id="KW-1185">Reference proteome</keyword>
<organism evidence="2 3">
    <name type="scientific">Datura stramonium</name>
    <name type="common">Jimsonweed</name>
    <name type="synonym">Common thornapple</name>
    <dbReference type="NCBI Taxonomy" id="4076"/>
    <lineage>
        <taxon>Eukaryota</taxon>
        <taxon>Viridiplantae</taxon>
        <taxon>Streptophyta</taxon>
        <taxon>Embryophyta</taxon>
        <taxon>Tracheophyta</taxon>
        <taxon>Spermatophyta</taxon>
        <taxon>Magnoliopsida</taxon>
        <taxon>eudicotyledons</taxon>
        <taxon>Gunneridae</taxon>
        <taxon>Pentapetalae</taxon>
        <taxon>asterids</taxon>
        <taxon>lamiids</taxon>
        <taxon>Solanales</taxon>
        <taxon>Solanaceae</taxon>
        <taxon>Solanoideae</taxon>
        <taxon>Datureae</taxon>
        <taxon>Datura</taxon>
    </lineage>
</organism>